<dbReference type="OrthoDB" id="5892215at2"/>
<reference evidence="1 2" key="1">
    <citation type="submission" date="2018-01" db="EMBL/GenBank/DDBJ databases">
        <title>Whole genome sequencing of Histamine producing bacteria.</title>
        <authorList>
            <person name="Butler K."/>
        </authorList>
    </citation>
    <scope>NUCLEOTIDE SEQUENCE [LARGE SCALE GENOMIC DNA]</scope>
    <source>
        <strain evidence="1 2">DSM 24669</strain>
    </source>
</reference>
<protein>
    <submittedName>
        <fullName evidence="1">Uncharacterized protein</fullName>
    </submittedName>
</protein>
<dbReference type="Proteomes" id="UP000240481">
    <property type="component" value="Unassembled WGS sequence"/>
</dbReference>
<keyword evidence="2" id="KW-1185">Reference proteome</keyword>
<organism evidence="1 2">
    <name type="scientific">Photobacterium swingsii</name>
    <dbReference type="NCBI Taxonomy" id="680026"/>
    <lineage>
        <taxon>Bacteria</taxon>
        <taxon>Pseudomonadati</taxon>
        <taxon>Pseudomonadota</taxon>
        <taxon>Gammaproteobacteria</taxon>
        <taxon>Vibrionales</taxon>
        <taxon>Vibrionaceae</taxon>
        <taxon>Photobacterium</taxon>
    </lineage>
</organism>
<evidence type="ECO:0000313" key="1">
    <source>
        <dbReference type="EMBL" id="PSW22854.1"/>
    </source>
</evidence>
<dbReference type="AlphaFoldDB" id="A0A0J8XWM0"/>
<accession>A0A0J8XWM0</accession>
<gene>
    <name evidence="1" type="ORF">C9I94_18940</name>
</gene>
<name>A0A0J8XWM0_9GAMM</name>
<proteinExistence type="predicted"/>
<evidence type="ECO:0000313" key="2">
    <source>
        <dbReference type="Proteomes" id="UP000240481"/>
    </source>
</evidence>
<dbReference type="RefSeq" id="WP_048899629.1">
    <property type="nucleotide sequence ID" value="NZ_AP024853.1"/>
</dbReference>
<comment type="caution">
    <text evidence="1">The sequence shown here is derived from an EMBL/GenBank/DDBJ whole genome shotgun (WGS) entry which is preliminary data.</text>
</comment>
<sequence>MSSHKQRQQLQLFYRESERVRLLDVDQLPAMNNHEMADFHLWLENKRDFSIADTECRYWIKTCSAGHVTELQFFPDGTLDEFTLFRREHAKGVWYLEDGVIHVELNTVHNNYRYSIYANRLANIHSAVEYKNGALHAYLKLAQVRG</sequence>
<dbReference type="EMBL" id="PYLZ01000011">
    <property type="protein sequence ID" value="PSW22854.1"/>
    <property type="molecule type" value="Genomic_DNA"/>
</dbReference>
<dbReference type="STRING" id="680026.AB733_15735"/>